<dbReference type="Pfam" id="PF18480">
    <property type="entry name" value="DUF5615"/>
    <property type="match status" value="1"/>
</dbReference>
<dbReference type="EMBL" id="JBHFNR010000169">
    <property type="protein sequence ID" value="MFB2895816.1"/>
    <property type="molecule type" value="Genomic_DNA"/>
</dbReference>
<organism evidence="2 3">
    <name type="scientific">Floridaenema flaviceps BLCC-F50</name>
    <dbReference type="NCBI Taxonomy" id="3153642"/>
    <lineage>
        <taxon>Bacteria</taxon>
        <taxon>Bacillati</taxon>
        <taxon>Cyanobacteriota</taxon>
        <taxon>Cyanophyceae</taxon>
        <taxon>Oscillatoriophycideae</taxon>
        <taxon>Aerosakkonematales</taxon>
        <taxon>Aerosakkonemataceae</taxon>
        <taxon>Floridanema</taxon>
        <taxon>Floridanema flaviceps</taxon>
    </lineage>
</organism>
<accession>A0ABV4XVX3</accession>
<evidence type="ECO:0000313" key="3">
    <source>
        <dbReference type="Proteomes" id="UP001576784"/>
    </source>
</evidence>
<reference evidence="2 3" key="1">
    <citation type="submission" date="2024-09" db="EMBL/GenBank/DDBJ databases">
        <title>Floridaenema gen nov. (Aerosakkonemataceae, Aerosakkonematales ord. nov., Cyanobacteria) from benthic tropical and subtropical fresh waters, with the description of four new species.</title>
        <authorList>
            <person name="Moretto J.A."/>
            <person name="Berthold D.E."/>
            <person name="Lefler F.W."/>
            <person name="Huang I.-S."/>
            <person name="Laughinghouse H. IV."/>
        </authorList>
    </citation>
    <scope>NUCLEOTIDE SEQUENCE [LARGE SCALE GENOMIC DNA]</scope>
    <source>
        <strain evidence="2 3">BLCC-F50</strain>
    </source>
</reference>
<proteinExistence type="predicted"/>
<keyword evidence="3" id="KW-1185">Reference proteome</keyword>
<protein>
    <submittedName>
        <fullName evidence="2">DUF5615 family PIN-like protein</fullName>
    </submittedName>
</protein>
<name>A0ABV4XVX3_9CYAN</name>
<dbReference type="InterPro" id="IPR041049">
    <property type="entry name" value="DUF5615"/>
</dbReference>
<evidence type="ECO:0000313" key="2">
    <source>
        <dbReference type="EMBL" id="MFB2895816.1"/>
    </source>
</evidence>
<dbReference type="RefSeq" id="WP_413265450.1">
    <property type="nucleotide sequence ID" value="NZ_JBHFNR010000169.1"/>
</dbReference>
<evidence type="ECO:0000259" key="1">
    <source>
        <dbReference type="Pfam" id="PF18480"/>
    </source>
</evidence>
<feature type="domain" description="DUF5615" evidence="1">
    <location>
        <begin position="1"/>
        <end position="112"/>
    </location>
</feature>
<comment type="caution">
    <text evidence="2">The sequence shown here is derived from an EMBL/GenBank/DDBJ whole genome shotgun (WGS) entry which is preliminary data.</text>
</comment>
<dbReference type="Proteomes" id="UP001576784">
    <property type="component" value="Unassembled WGS sequence"/>
</dbReference>
<gene>
    <name evidence="2" type="ORF">ACE1CI_23150</name>
</gene>
<sequence length="120" mass="13390">MRFLIDEDMPRSTGNLLRQYGHEAVDMRDIGLRSAEDSQVAEYAQSQGLCLITGDFDFADIRNYPPSEYAGIVVISVPGDCSAKFLLNLVESFLQQDEIVIQSPGKLIIVEPGRVRVRVD</sequence>